<feature type="region of interest" description="Disordered" evidence="1">
    <location>
        <begin position="16"/>
        <end position="41"/>
    </location>
</feature>
<gene>
    <name evidence="2" type="ORF">FOZG_00237</name>
</gene>
<name>W9L7X2_FUSOX</name>
<evidence type="ECO:0000313" key="2">
    <source>
        <dbReference type="EMBL" id="EWZ49278.1"/>
    </source>
</evidence>
<dbReference type="AlphaFoldDB" id="W9L7X2"/>
<accession>W9L7X2</accession>
<evidence type="ECO:0000256" key="1">
    <source>
        <dbReference type="SAM" id="MobiDB-lite"/>
    </source>
</evidence>
<dbReference type="Proteomes" id="UP000030766">
    <property type="component" value="Unassembled WGS sequence"/>
</dbReference>
<protein>
    <submittedName>
        <fullName evidence="2">Uncharacterized protein</fullName>
    </submittedName>
</protein>
<sequence>MIPRFSRSIFTLLSRRSQAPKRLAPPSPSDPQAQEPSHEEMQRYLYRRAKAEDAAKECSVILPRRYSKMLARLMVSGQLRYLFRNP</sequence>
<dbReference type="EMBL" id="JH717896">
    <property type="protein sequence ID" value="EWZ49278.1"/>
    <property type="molecule type" value="Genomic_DNA"/>
</dbReference>
<dbReference type="VEuPathDB" id="FungiDB:FOZG_00237"/>
<reference evidence="2" key="2">
    <citation type="submission" date="2012-06" db="EMBL/GenBank/DDBJ databases">
        <title>Annotation of the Genome Sequence of Fusarium oxysporum Fo47.</title>
        <authorList>
            <consortium name="The Broad Institute Genomics Platform"/>
            <person name="Ma L.-J."/>
            <person name="Corby-Kistler H."/>
            <person name="Broz K."/>
            <person name="Gale L.R."/>
            <person name="Jonkers W."/>
            <person name="O'Donnell K."/>
            <person name="Ploetz R."/>
            <person name="Steinberg C."/>
            <person name="Schwartz D.C."/>
            <person name="VanEtten H."/>
            <person name="Zhou S."/>
            <person name="Young S.K."/>
            <person name="Zeng Q."/>
            <person name="Gargeya S."/>
            <person name="Fitzgerald M."/>
            <person name="Abouelleil A."/>
            <person name="Alvarado L."/>
            <person name="Chapman S.B."/>
            <person name="Gainer-Dewar J."/>
            <person name="Goldberg J."/>
            <person name="Griggs A."/>
            <person name="Gujja S."/>
            <person name="Hansen M."/>
            <person name="Howarth C."/>
            <person name="Imamovic A."/>
            <person name="Ireland A."/>
            <person name="Larimer J."/>
            <person name="McCowan C."/>
            <person name="Murphy C."/>
            <person name="Pearson M."/>
            <person name="Poon T.W."/>
            <person name="Priest M."/>
            <person name="Roberts A."/>
            <person name="Saif S."/>
            <person name="Shea T."/>
            <person name="Sykes S."/>
            <person name="Wortman J."/>
            <person name="Nusbaum C."/>
            <person name="Birren B."/>
        </authorList>
    </citation>
    <scope>NUCLEOTIDE SEQUENCE</scope>
    <source>
        <strain evidence="2">Fo47</strain>
    </source>
</reference>
<organism evidence="2">
    <name type="scientific">Fusarium oxysporum Fo47</name>
    <dbReference type="NCBI Taxonomy" id="660027"/>
    <lineage>
        <taxon>Eukaryota</taxon>
        <taxon>Fungi</taxon>
        <taxon>Dikarya</taxon>
        <taxon>Ascomycota</taxon>
        <taxon>Pezizomycotina</taxon>
        <taxon>Sordariomycetes</taxon>
        <taxon>Hypocreomycetidae</taxon>
        <taxon>Hypocreales</taxon>
        <taxon>Nectriaceae</taxon>
        <taxon>Fusarium</taxon>
        <taxon>Fusarium oxysporum species complex</taxon>
    </lineage>
</organism>
<dbReference type="HOGENOM" id="CLU_2606146_0_0_1"/>
<proteinExistence type="predicted"/>
<reference evidence="2" key="1">
    <citation type="submission" date="2011-06" db="EMBL/GenBank/DDBJ databases">
        <title>The Genome Sequence of Fusarium oxysporum Fo47.</title>
        <authorList>
            <consortium name="The Broad Institute Genome Sequencing Platform"/>
            <person name="Ma L.-J."/>
            <person name="Gale L.R."/>
            <person name="Schwartz D.C."/>
            <person name="Zhou S."/>
            <person name="Corby-Kistler H."/>
            <person name="Young S.K."/>
            <person name="Zeng Q."/>
            <person name="Gargeya S."/>
            <person name="Fitzgerald M."/>
            <person name="Haas B."/>
            <person name="Abouelleil A."/>
            <person name="Alvarado L."/>
            <person name="Arachchi H.M."/>
            <person name="Berlin A."/>
            <person name="Brown A."/>
            <person name="Chapman S.B."/>
            <person name="Chen Z."/>
            <person name="Dunbar C."/>
            <person name="Freedman E."/>
            <person name="Gearin G."/>
            <person name="Gellesch M."/>
            <person name="Goldberg J."/>
            <person name="Griggs A."/>
            <person name="Gujja S."/>
            <person name="Heiman D."/>
            <person name="Howarth C."/>
            <person name="Larson L."/>
            <person name="Lui A."/>
            <person name="MacDonald P.J.P."/>
            <person name="Mehta T."/>
            <person name="Montmayeur A."/>
            <person name="Murphy C."/>
            <person name="Neiman D."/>
            <person name="Pearson M."/>
            <person name="Priest M."/>
            <person name="Roberts A."/>
            <person name="Saif S."/>
            <person name="Shea T."/>
            <person name="Shenoy N."/>
            <person name="Sisk P."/>
            <person name="Stolte C."/>
            <person name="Sykes S."/>
            <person name="Wortman J."/>
            <person name="Nusbaum C."/>
            <person name="Birren B."/>
        </authorList>
    </citation>
    <scope>NUCLEOTIDE SEQUENCE [LARGE SCALE GENOMIC DNA]</scope>
    <source>
        <strain evidence="2">Fo47</strain>
    </source>
</reference>